<dbReference type="AlphaFoldDB" id="A0A1G6YM51"/>
<proteinExistence type="predicted"/>
<accession>A0A1G6YM51</accession>
<dbReference type="EMBL" id="FMYQ01000028">
    <property type="protein sequence ID" value="SDD91410.1"/>
    <property type="molecule type" value="Genomic_DNA"/>
</dbReference>
<dbReference type="PANTHER" id="PTHR39966:SF1">
    <property type="entry name" value="HEMERYTHRIN-LIKE DOMAIN-CONTAINING PROTEIN"/>
    <property type="match status" value="1"/>
</dbReference>
<evidence type="ECO:0000313" key="3">
    <source>
        <dbReference type="Proteomes" id="UP000198908"/>
    </source>
</evidence>
<dbReference type="Pfam" id="PF01814">
    <property type="entry name" value="Hemerythrin"/>
    <property type="match status" value="1"/>
</dbReference>
<dbReference type="OrthoDB" id="8560984at2"/>
<name>A0A1G6YM51_9BURK</name>
<dbReference type="CDD" id="cd12108">
    <property type="entry name" value="Hr-like"/>
    <property type="match status" value="1"/>
</dbReference>
<dbReference type="GO" id="GO:0005886">
    <property type="term" value="C:plasma membrane"/>
    <property type="evidence" value="ECO:0007669"/>
    <property type="project" value="TreeGrafter"/>
</dbReference>
<dbReference type="STRING" id="416944.SAMN05421548_12828"/>
<dbReference type="RefSeq" id="WP_092002885.1">
    <property type="nucleotide sequence ID" value="NZ_FMYQ01000028.1"/>
</dbReference>
<feature type="domain" description="Hemerythrin-like" evidence="1">
    <location>
        <begin position="9"/>
        <end position="143"/>
    </location>
</feature>
<keyword evidence="3" id="KW-1185">Reference proteome</keyword>
<dbReference type="PANTHER" id="PTHR39966">
    <property type="entry name" value="BLL2471 PROTEIN-RELATED"/>
    <property type="match status" value="1"/>
</dbReference>
<protein>
    <submittedName>
        <fullName evidence="2">Hemerythrin-like domain-containing protein</fullName>
    </submittedName>
</protein>
<reference evidence="3" key="1">
    <citation type="submission" date="2016-09" db="EMBL/GenBank/DDBJ databases">
        <authorList>
            <person name="Varghese N."/>
            <person name="Submissions S."/>
        </authorList>
    </citation>
    <scope>NUCLEOTIDE SEQUENCE [LARGE SCALE GENOMIC DNA]</scope>
    <source>
        <strain evidence="3">TNe-862</strain>
    </source>
</reference>
<sequence length="193" mass="22406">MELATRRSAIEVILSEHRRLTSIMSGMLRVVDRMARSAVSSNAMLLRAMLYYIQEFPEQIHHPKEERYLFARLRERTDEFDAVIEELGRQHEEGARRIRALEHALTRYELAGPGMLPALRDEVNGYADFYANHKHLEESLILPGARRYLTLADWVEIDEAFGANRDPFESLETEDNLDDLYTLIVQTMPDARS</sequence>
<gene>
    <name evidence="2" type="ORF">SAMN05421548_12828</name>
</gene>
<evidence type="ECO:0000313" key="2">
    <source>
        <dbReference type="EMBL" id="SDD91410.1"/>
    </source>
</evidence>
<organism evidence="2 3">
    <name type="scientific">Paraburkholderia lycopersici</name>
    <dbReference type="NCBI Taxonomy" id="416944"/>
    <lineage>
        <taxon>Bacteria</taxon>
        <taxon>Pseudomonadati</taxon>
        <taxon>Pseudomonadota</taxon>
        <taxon>Betaproteobacteria</taxon>
        <taxon>Burkholderiales</taxon>
        <taxon>Burkholderiaceae</taxon>
        <taxon>Paraburkholderia</taxon>
    </lineage>
</organism>
<evidence type="ECO:0000259" key="1">
    <source>
        <dbReference type="Pfam" id="PF01814"/>
    </source>
</evidence>
<dbReference type="Gene3D" id="1.20.120.520">
    <property type="entry name" value="nmb1532 protein domain like"/>
    <property type="match status" value="1"/>
</dbReference>
<dbReference type="InterPro" id="IPR012312">
    <property type="entry name" value="Hemerythrin-like"/>
</dbReference>
<dbReference type="Proteomes" id="UP000198908">
    <property type="component" value="Unassembled WGS sequence"/>
</dbReference>